<name>A0A8H8S047_9HELO</name>
<gene>
    <name evidence="3" type="primary">mcpII</name>
    <name evidence="3" type="ORF">LSUB1_G001913</name>
</gene>
<dbReference type="InterPro" id="IPR051785">
    <property type="entry name" value="MMCE/EMCE_epimerase"/>
</dbReference>
<dbReference type="Pfam" id="PF00903">
    <property type="entry name" value="Glyoxalase"/>
    <property type="match status" value="1"/>
</dbReference>
<sequence>MPSLVLPPVHNSASKVQLARISHVYQTHPDLIAWKKFALDFGFEIAAELDGKVYLRGYGIDPYICVASQSTSGEKEFGGGAFVAKTEEDFKKATLIDHASVIDLSDTPGGGKMVSIPSPGGNTIHVVYGQEERPVPTKVISETEVHKGEPNTSLLKSRKGEFQRFKLGPAMIHKLGHYGLITKTWDEDAAFYTEKFNFVPSDVLHAPGNPDMDVMTFLHLDLGNEYSDHHSLFLARAPPDLPATMMHHTSYEVDDFDTQLLGHEYLLDKGYKLVWGVGRHILGSQIFDYWKDPSGFTIEHYADGDVVNKETKCLRQEDQGPNSLSVWGPDLPEVF</sequence>
<dbReference type="InterPro" id="IPR004360">
    <property type="entry name" value="Glyas_Fos-R_dOase_dom"/>
</dbReference>
<keyword evidence="4" id="KW-1185">Reference proteome</keyword>
<dbReference type="GO" id="GO:0005739">
    <property type="term" value="C:mitochondrion"/>
    <property type="evidence" value="ECO:0007669"/>
    <property type="project" value="TreeGrafter"/>
</dbReference>
<protein>
    <submittedName>
        <fullName evidence="3">Metapyrocatechase</fullName>
    </submittedName>
</protein>
<reference evidence="3 4" key="1">
    <citation type="submission" date="2018-05" db="EMBL/GenBank/DDBJ databases">
        <title>Genome sequencing and assembly of the regulated plant pathogen Lachnellula willkommii and related sister species for the development of diagnostic species identification markers.</title>
        <authorList>
            <person name="Giroux E."/>
            <person name="Bilodeau G."/>
        </authorList>
    </citation>
    <scope>NUCLEOTIDE SEQUENCE [LARGE SCALE GENOMIC DNA]</scope>
    <source>
        <strain evidence="3 4">CBS 197.66</strain>
    </source>
</reference>
<dbReference type="OrthoDB" id="3360610at2759"/>
<dbReference type="SUPFAM" id="SSF54593">
    <property type="entry name" value="Glyoxalase/Bleomycin resistance protein/Dihydroxybiphenyl dioxygenase"/>
    <property type="match status" value="2"/>
</dbReference>
<keyword evidence="1" id="KW-0479">Metal-binding</keyword>
<proteinExistence type="predicted"/>
<dbReference type="GO" id="GO:0046491">
    <property type="term" value="P:L-methylmalonyl-CoA metabolic process"/>
    <property type="evidence" value="ECO:0007669"/>
    <property type="project" value="TreeGrafter"/>
</dbReference>
<evidence type="ECO:0000256" key="1">
    <source>
        <dbReference type="ARBA" id="ARBA00022723"/>
    </source>
</evidence>
<dbReference type="GO" id="GO:0046872">
    <property type="term" value="F:metal ion binding"/>
    <property type="evidence" value="ECO:0007669"/>
    <property type="project" value="UniProtKB-KW"/>
</dbReference>
<dbReference type="EMBL" id="QGMJ01000047">
    <property type="protein sequence ID" value="TVY44100.1"/>
    <property type="molecule type" value="Genomic_DNA"/>
</dbReference>
<dbReference type="Gene3D" id="3.10.180.10">
    <property type="entry name" value="2,3-Dihydroxybiphenyl 1,2-Dioxygenase, domain 1"/>
    <property type="match status" value="2"/>
</dbReference>
<dbReference type="PANTHER" id="PTHR43048:SF3">
    <property type="entry name" value="METHYLMALONYL-COA EPIMERASE, MITOCHONDRIAL"/>
    <property type="match status" value="1"/>
</dbReference>
<dbReference type="PANTHER" id="PTHR43048">
    <property type="entry name" value="METHYLMALONYL-COA EPIMERASE"/>
    <property type="match status" value="1"/>
</dbReference>
<evidence type="ECO:0000259" key="2">
    <source>
        <dbReference type="PROSITE" id="PS51819"/>
    </source>
</evidence>
<organism evidence="3 4">
    <name type="scientific">Lachnellula subtilissima</name>
    <dbReference type="NCBI Taxonomy" id="602034"/>
    <lineage>
        <taxon>Eukaryota</taxon>
        <taxon>Fungi</taxon>
        <taxon>Dikarya</taxon>
        <taxon>Ascomycota</taxon>
        <taxon>Pezizomycotina</taxon>
        <taxon>Leotiomycetes</taxon>
        <taxon>Helotiales</taxon>
        <taxon>Lachnaceae</taxon>
        <taxon>Lachnellula</taxon>
    </lineage>
</organism>
<feature type="domain" description="VOC" evidence="2">
    <location>
        <begin position="174"/>
        <end position="303"/>
    </location>
</feature>
<dbReference type="FunFam" id="3.10.180.10:FF:000034">
    <property type="entry name" value="Glyoxalase/Bleomycin resistance protein/Dihydroxybiphenyl dioxygenase"/>
    <property type="match status" value="1"/>
</dbReference>
<comment type="caution">
    <text evidence="3">The sequence shown here is derived from an EMBL/GenBank/DDBJ whole genome shotgun (WGS) entry which is preliminary data.</text>
</comment>
<dbReference type="AlphaFoldDB" id="A0A8H8S047"/>
<dbReference type="GO" id="GO:0004493">
    <property type="term" value="F:methylmalonyl-CoA epimerase activity"/>
    <property type="evidence" value="ECO:0007669"/>
    <property type="project" value="TreeGrafter"/>
</dbReference>
<accession>A0A8H8S047</accession>
<dbReference type="Proteomes" id="UP000462212">
    <property type="component" value="Unassembled WGS sequence"/>
</dbReference>
<evidence type="ECO:0000313" key="4">
    <source>
        <dbReference type="Proteomes" id="UP000462212"/>
    </source>
</evidence>
<dbReference type="InterPro" id="IPR029068">
    <property type="entry name" value="Glyas_Bleomycin-R_OHBP_Dase"/>
</dbReference>
<dbReference type="InterPro" id="IPR037523">
    <property type="entry name" value="VOC_core"/>
</dbReference>
<dbReference type="PROSITE" id="PS51819">
    <property type="entry name" value="VOC"/>
    <property type="match status" value="1"/>
</dbReference>
<evidence type="ECO:0000313" key="3">
    <source>
        <dbReference type="EMBL" id="TVY44100.1"/>
    </source>
</evidence>